<name>A0ABQ5SEQ4_9CHLO</name>
<organism evidence="1 2">
    <name type="scientific">Volvox africanus</name>
    <dbReference type="NCBI Taxonomy" id="51714"/>
    <lineage>
        <taxon>Eukaryota</taxon>
        <taxon>Viridiplantae</taxon>
        <taxon>Chlorophyta</taxon>
        <taxon>core chlorophytes</taxon>
        <taxon>Chlorophyceae</taxon>
        <taxon>CS clade</taxon>
        <taxon>Chlamydomonadales</taxon>
        <taxon>Volvocaceae</taxon>
        <taxon>Volvox</taxon>
    </lineage>
</organism>
<comment type="caution">
    <text evidence="1">The sequence shown here is derived from an EMBL/GenBank/DDBJ whole genome shotgun (WGS) entry which is preliminary data.</text>
</comment>
<reference evidence="1 2" key="1">
    <citation type="journal article" date="2023" name="IScience">
        <title>Expanded male sex-determining region conserved during the evolution of homothallism in the green alga Volvox.</title>
        <authorList>
            <person name="Yamamoto K."/>
            <person name="Matsuzaki R."/>
            <person name="Mahakham W."/>
            <person name="Heman W."/>
            <person name="Sekimoto H."/>
            <person name="Kawachi M."/>
            <person name="Minakuchi Y."/>
            <person name="Toyoda A."/>
            <person name="Nozaki H."/>
        </authorList>
    </citation>
    <scope>NUCLEOTIDE SEQUENCE [LARGE SCALE GENOMIC DNA]</scope>
    <source>
        <strain evidence="1 2">NIES-4468</strain>
    </source>
</reference>
<gene>
    <name evidence="1" type="ORF">VaNZ11_012298</name>
</gene>
<accession>A0ABQ5SEQ4</accession>
<dbReference type="EMBL" id="BSDZ01000079">
    <property type="protein sequence ID" value="GLI67963.1"/>
    <property type="molecule type" value="Genomic_DNA"/>
</dbReference>
<sequence length="191" mass="21621">FHSDPVRKITFPIFTNISFMLLKRSILRCTASRPRRCKHVPAASPAWNPQNTPDPLVMPSPTFSPRESVEVQLKALRNNDHPWLNHGIQTAYEFAADAGGMERSRYFGFSKDLYHLDHFLGMFGNMLGDLVNHQSHEVIEVPEPEGGIFVVRVRVVGPTGQAGEYDFTMVRKELGRKAGSWMAKSVIKRKT</sequence>
<dbReference type="PANTHER" id="PTHR35716:SF1">
    <property type="entry name" value="OS05G0574700 PROTEIN"/>
    <property type="match status" value="1"/>
</dbReference>
<feature type="non-terminal residue" evidence="1">
    <location>
        <position position="1"/>
    </location>
</feature>
<proteinExistence type="predicted"/>
<evidence type="ECO:0000313" key="1">
    <source>
        <dbReference type="EMBL" id="GLI67963.1"/>
    </source>
</evidence>
<protein>
    <submittedName>
        <fullName evidence="1">Uncharacterized protein</fullName>
    </submittedName>
</protein>
<evidence type="ECO:0000313" key="2">
    <source>
        <dbReference type="Proteomes" id="UP001165090"/>
    </source>
</evidence>
<keyword evidence="2" id="KW-1185">Reference proteome</keyword>
<dbReference type="Proteomes" id="UP001165090">
    <property type="component" value="Unassembled WGS sequence"/>
</dbReference>
<dbReference type="PANTHER" id="PTHR35716">
    <property type="entry name" value="OS05G0574700 PROTEIN-RELATED"/>
    <property type="match status" value="1"/>
</dbReference>